<proteinExistence type="predicted"/>
<sequence>MRYLFVESTPRQNRRLNMSDDPTSATSNGERWQLGEVGSDEQRLRKENRDEEPEHLRLEKERAKAKGPINK</sequence>
<protein>
    <submittedName>
        <fullName evidence="2">(rape) hypothetical protein</fullName>
    </submittedName>
    <submittedName>
        <fullName evidence="3">BnaA08g01920D protein</fullName>
    </submittedName>
</protein>
<dbReference type="Proteomes" id="UP000028999">
    <property type="component" value="Unassembled WGS sequence"/>
</dbReference>
<feature type="compositionally biased region" description="Polar residues" evidence="1">
    <location>
        <begin position="20"/>
        <end position="30"/>
    </location>
</feature>
<feature type="compositionally biased region" description="Basic and acidic residues" evidence="1">
    <location>
        <begin position="40"/>
        <end position="64"/>
    </location>
</feature>
<reference evidence="2" key="3">
    <citation type="submission" date="2021-01" db="EMBL/GenBank/DDBJ databases">
        <authorList>
            <consortium name="Genoscope - CEA"/>
            <person name="William W."/>
        </authorList>
    </citation>
    <scope>NUCLEOTIDE SEQUENCE</scope>
</reference>
<dbReference type="PaxDb" id="3708-A0A078IBG4"/>
<evidence type="ECO:0000256" key="1">
    <source>
        <dbReference type="SAM" id="MobiDB-lite"/>
    </source>
</evidence>
<dbReference type="Gramene" id="CDY46553">
    <property type="protein sequence ID" value="CDY46553"/>
    <property type="gene ID" value="GSBRNA2T00085771001"/>
</dbReference>
<dbReference type="Proteomes" id="UP001295469">
    <property type="component" value="Chromosome A08"/>
</dbReference>
<evidence type="ECO:0000313" key="3">
    <source>
        <dbReference type="EMBL" id="CDY46553.1"/>
    </source>
</evidence>
<dbReference type="EMBL" id="LK032675">
    <property type="protein sequence ID" value="CDY46553.1"/>
    <property type="molecule type" value="Genomic_DNA"/>
</dbReference>
<reference evidence="3" key="2">
    <citation type="submission" date="2014-06" db="EMBL/GenBank/DDBJ databases">
        <authorList>
            <person name="Genoscope - CEA"/>
        </authorList>
    </citation>
    <scope>NUCLEOTIDE SEQUENCE</scope>
</reference>
<accession>A0A078IBG4</accession>
<dbReference type="AlphaFoldDB" id="A0A078IBG4"/>
<dbReference type="EMBL" id="HG994362">
    <property type="protein sequence ID" value="CAF2215037.1"/>
    <property type="molecule type" value="Genomic_DNA"/>
</dbReference>
<evidence type="ECO:0000313" key="4">
    <source>
        <dbReference type="Proteomes" id="UP000028999"/>
    </source>
</evidence>
<organism evidence="3 4">
    <name type="scientific">Brassica napus</name>
    <name type="common">Rape</name>
    <dbReference type="NCBI Taxonomy" id="3708"/>
    <lineage>
        <taxon>Eukaryota</taxon>
        <taxon>Viridiplantae</taxon>
        <taxon>Streptophyta</taxon>
        <taxon>Embryophyta</taxon>
        <taxon>Tracheophyta</taxon>
        <taxon>Spermatophyta</taxon>
        <taxon>Magnoliopsida</taxon>
        <taxon>eudicotyledons</taxon>
        <taxon>Gunneridae</taxon>
        <taxon>Pentapetalae</taxon>
        <taxon>rosids</taxon>
        <taxon>malvids</taxon>
        <taxon>Brassicales</taxon>
        <taxon>Brassicaceae</taxon>
        <taxon>Brassiceae</taxon>
        <taxon>Brassica</taxon>
    </lineage>
</organism>
<reference evidence="3 4" key="1">
    <citation type="journal article" date="2014" name="Science">
        <title>Plant genetics. Early allopolyploid evolution in the post-Neolithic Brassica napus oilseed genome.</title>
        <authorList>
            <person name="Chalhoub B."/>
            <person name="Denoeud F."/>
            <person name="Liu S."/>
            <person name="Parkin I.A."/>
            <person name="Tang H."/>
            <person name="Wang X."/>
            <person name="Chiquet J."/>
            <person name="Belcram H."/>
            <person name="Tong C."/>
            <person name="Samans B."/>
            <person name="Correa M."/>
            <person name="Da Silva C."/>
            <person name="Just J."/>
            <person name="Falentin C."/>
            <person name="Koh C.S."/>
            <person name="Le Clainche I."/>
            <person name="Bernard M."/>
            <person name="Bento P."/>
            <person name="Noel B."/>
            <person name="Labadie K."/>
            <person name="Alberti A."/>
            <person name="Charles M."/>
            <person name="Arnaud D."/>
            <person name="Guo H."/>
            <person name="Daviaud C."/>
            <person name="Alamery S."/>
            <person name="Jabbari K."/>
            <person name="Zhao M."/>
            <person name="Edger P.P."/>
            <person name="Chelaifa H."/>
            <person name="Tack D."/>
            <person name="Lassalle G."/>
            <person name="Mestiri I."/>
            <person name="Schnel N."/>
            <person name="Le Paslier M.C."/>
            <person name="Fan G."/>
            <person name="Renault V."/>
            <person name="Bayer P.E."/>
            <person name="Golicz A.A."/>
            <person name="Manoli S."/>
            <person name="Lee T.H."/>
            <person name="Thi V.H."/>
            <person name="Chalabi S."/>
            <person name="Hu Q."/>
            <person name="Fan C."/>
            <person name="Tollenaere R."/>
            <person name="Lu Y."/>
            <person name="Battail C."/>
            <person name="Shen J."/>
            <person name="Sidebottom C.H."/>
            <person name="Wang X."/>
            <person name="Canaguier A."/>
            <person name="Chauveau A."/>
            <person name="Berard A."/>
            <person name="Deniot G."/>
            <person name="Guan M."/>
            <person name="Liu Z."/>
            <person name="Sun F."/>
            <person name="Lim Y.P."/>
            <person name="Lyons E."/>
            <person name="Town C.D."/>
            <person name="Bancroft I."/>
            <person name="Wang X."/>
            <person name="Meng J."/>
            <person name="Ma J."/>
            <person name="Pires J.C."/>
            <person name="King G.J."/>
            <person name="Brunel D."/>
            <person name="Delourme R."/>
            <person name="Renard M."/>
            <person name="Aury J.M."/>
            <person name="Adams K.L."/>
            <person name="Batley J."/>
            <person name="Snowdon R.J."/>
            <person name="Tost J."/>
            <person name="Edwards D."/>
            <person name="Zhou Y."/>
            <person name="Hua W."/>
            <person name="Sharpe A.G."/>
            <person name="Paterson A.H."/>
            <person name="Guan C."/>
            <person name="Wincker P."/>
        </authorList>
    </citation>
    <scope>NUCLEOTIDE SEQUENCE [LARGE SCALE GENOMIC DNA]</scope>
    <source>
        <strain evidence="4">cv. Darmor-bzh</strain>
    </source>
</reference>
<name>A0A078IBG4_BRANA</name>
<feature type="region of interest" description="Disordered" evidence="1">
    <location>
        <begin position="1"/>
        <end position="71"/>
    </location>
</feature>
<gene>
    <name evidence="3" type="primary">BnaA08g01920D</name>
    <name evidence="2" type="ORF">DARMORV10_A08P02640.1</name>
    <name evidence="3" type="ORF">GSBRNA2T00085771001</name>
</gene>
<evidence type="ECO:0000313" key="2">
    <source>
        <dbReference type="EMBL" id="CAF2215037.1"/>
    </source>
</evidence>
<keyword evidence="4" id="KW-1185">Reference proteome</keyword>